<dbReference type="OrthoDB" id="408631at2759"/>
<dbReference type="InterPro" id="IPR029058">
    <property type="entry name" value="AB_hydrolase_fold"/>
</dbReference>
<keyword evidence="1" id="KW-0325">Glycoprotein</keyword>
<keyword evidence="5" id="KW-1185">Reference proteome</keyword>
<dbReference type="AlphaFoldDB" id="A0A5N5SWQ5"/>
<organism evidence="4 5">
    <name type="scientific">Armadillidium nasatum</name>
    <dbReference type="NCBI Taxonomy" id="96803"/>
    <lineage>
        <taxon>Eukaryota</taxon>
        <taxon>Metazoa</taxon>
        <taxon>Ecdysozoa</taxon>
        <taxon>Arthropoda</taxon>
        <taxon>Crustacea</taxon>
        <taxon>Multicrustacea</taxon>
        <taxon>Malacostraca</taxon>
        <taxon>Eumalacostraca</taxon>
        <taxon>Peracarida</taxon>
        <taxon>Isopoda</taxon>
        <taxon>Oniscidea</taxon>
        <taxon>Crinocheta</taxon>
        <taxon>Armadillidiidae</taxon>
        <taxon>Armadillidium</taxon>
    </lineage>
</organism>
<evidence type="ECO:0000256" key="2">
    <source>
        <dbReference type="SAM" id="Phobius"/>
    </source>
</evidence>
<evidence type="ECO:0000313" key="4">
    <source>
        <dbReference type="EMBL" id="KAB7498345.1"/>
    </source>
</evidence>
<name>A0A5N5SWQ5_9CRUS</name>
<dbReference type="Gene3D" id="3.40.50.1820">
    <property type="entry name" value="alpha/beta hydrolase"/>
    <property type="match status" value="1"/>
</dbReference>
<evidence type="ECO:0000256" key="1">
    <source>
        <dbReference type="ARBA" id="ARBA00023180"/>
    </source>
</evidence>
<dbReference type="EMBL" id="SEYY01019355">
    <property type="protein sequence ID" value="KAB7498345.1"/>
    <property type="molecule type" value="Genomic_DNA"/>
</dbReference>
<keyword evidence="2" id="KW-1133">Transmembrane helix</keyword>
<dbReference type="InterPro" id="IPR002018">
    <property type="entry name" value="CarbesteraseB"/>
</dbReference>
<protein>
    <submittedName>
        <fullName evidence="4">Neurotactin</fullName>
    </submittedName>
</protein>
<dbReference type="SUPFAM" id="SSF53474">
    <property type="entry name" value="alpha/beta-Hydrolases"/>
    <property type="match status" value="1"/>
</dbReference>
<feature type="domain" description="Carboxylesterase type B" evidence="3">
    <location>
        <begin position="161"/>
        <end position="620"/>
    </location>
</feature>
<accession>A0A5N5SWQ5</accession>
<evidence type="ECO:0000259" key="3">
    <source>
        <dbReference type="Pfam" id="PF00135"/>
    </source>
</evidence>
<comment type="caution">
    <text evidence="4">The sequence shown here is derived from an EMBL/GenBank/DDBJ whole genome shotgun (WGS) entry which is preliminary data.</text>
</comment>
<sequence>MPLKGYLFSRVGISSPLEGQRGGIAITSQAFQDPLTYKNPYLPAFGTSDVPHFGTFASPYYEAEIQDYTAHREPRYLDLFEPGVQVIRDPKLDQPCPTWKERLRLLFSSNLGAFATSKFVIGCCVLLVVLIIGIVAIVSISKLLRSVSFDPRVTFPYVTTATSCGLVKGIVEKESYVFRGIPYALPPLEELRFNPAKVHDALEHCWTGNLSANVSRPCWSYDSKGAVVAGYEDCLLLDVFTPKLGYENPLPVVVYVGGVSLGSDARRKRLLQKAGEVSVQKNIVLVSPQIRRGFLGFIPSPVIAASTYPHTAGNQGASDLVAALIWIHHNIEHFGGDKKRVTLLGHQAGAALFWPLINRIKNRKLVHSVWLTGAAPLQPHIIWRNAPASLARPFNCSSADCLYNKSAEEIMQSASTSWRRSYGRPWLVADGIFVPMEEEIPTLPIVFGATEQSAAESLGKWRHRISSEKDIENVVLETLQEILHYNEEPYIQTYHRWRDPPKKFDLQDASKAVSHYLSIFEKPWELLTTLVSDVLTTCPLLERAASLARQWDHSVPTSKGFVPPIYAYVSSHQRSTPFGLVADGLSDIEAILGVFKPKSESDRYYISTMQKLFFTFVKTNSLERHFAKPAHHGIYVVKGSFTVQRDRTLCDYWTNSSHLARRY</sequence>
<proteinExistence type="predicted"/>
<keyword evidence="2" id="KW-0812">Transmembrane</keyword>
<dbReference type="InterPro" id="IPR050309">
    <property type="entry name" value="Type-B_Carboxylest/Lipase"/>
</dbReference>
<gene>
    <name evidence="4" type="primary">Nrt</name>
    <name evidence="4" type="ORF">Anas_03232</name>
</gene>
<feature type="transmembrane region" description="Helical" evidence="2">
    <location>
        <begin position="119"/>
        <end position="140"/>
    </location>
</feature>
<reference evidence="4 5" key="1">
    <citation type="journal article" date="2019" name="PLoS Biol.">
        <title>Sex chromosomes control vertical transmission of feminizing Wolbachia symbionts in an isopod.</title>
        <authorList>
            <person name="Becking T."/>
            <person name="Chebbi M.A."/>
            <person name="Giraud I."/>
            <person name="Moumen B."/>
            <person name="Laverre T."/>
            <person name="Caubet Y."/>
            <person name="Peccoud J."/>
            <person name="Gilbert C."/>
            <person name="Cordaux R."/>
        </authorList>
    </citation>
    <scope>NUCLEOTIDE SEQUENCE [LARGE SCALE GENOMIC DNA]</scope>
    <source>
        <strain evidence="4">ANa2</strain>
        <tissue evidence="4">Whole body excluding digestive tract and cuticle</tissue>
    </source>
</reference>
<evidence type="ECO:0000313" key="5">
    <source>
        <dbReference type="Proteomes" id="UP000326759"/>
    </source>
</evidence>
<keyword evidence="2" id="KW-0472">Membrane</keyword>
<dbReference type="Pfam" id="PF00135">
    <property type="entry name" value="COesterase"/>
    <property type="match status" value="1"/>
</dbReference>
<dbReference type="PANTHER" id="PTHR11559">
    <property type="entry name" value="CARBOXYLESTERASE"/>
    <property type="match status" value="1"/>
</dbReference>
<dbReference type="Proteomes" id="UP000326759">
    <property type="component" value="Unassembled WGS sequence"/>
</dbReference>